<gene>
    <name evidence="1" type="ORF">KUF71_010889</name>
</gene>
<accession>A0AAE1HIA5</accession>
<reference evidence="1" key="2">
    <citation type="journal article" date="2023" name="BMC Genomics">
        <title>Pest status, molecular evolution, and epigenetic factors derived from the genome assembly of Frankliniella fusca, a thysanopteran phytovirus vector.</title>
        <authorList>
            <person name="Catto M.A."/>
            <person name="Labadie P.E."/>
            <person name="Jacobson A.L."/>
            <person name="Kennedy G.G."/>
            <person name="Srinivasan R."/>
            <person name="Hunt B.G."/>
        </authorList>
    </citation>
    <scope>NUCLEOTIDE SEQUENCE</scope>
    <source>
        <strain evidence="1">PL_HMW_Pooled</strain>
    </source>
</reference>
<dbReference type="EMBL" id="JAHWGI010001046">
    <property type="protein sequence ID" value="KAK3921704.1"/>
    <property type="molecule type" value="Genomic_DNA"/>
</dbReference>
<evidence type="ECO:0000313" key="2">
    <source>
        <dbReference type="Proteomes" id="UP001219518"/>
    </source>
</evidence>
<sequence>MVRLTSKCCILSCFSLSLPDYKGIPHQYYSLKLITDKNVKNKVNLNAVRLRRLLLCLLTWIAHVDHY</sequence>
<dbReference type="Proteomes" id="UP001219518">
    <property type="component" value="Unassembled WGS sequence"/>
</dbReference>
<evidence type="ECO:0000313" key="1">
    <source>
        <dbReference type="EMBL" id="KAK3921704.1"/>
    </source>
</evidence>
<keyword evidence="2" id="KW-1185">Reference proteome</keyword>
<name>A0AAE1HIA5_9NEOP</name>
<organism evidence="1 2">
    <name type="scientific">Frankliniella fusca</name>
    <dbReference type="NCBI Taxonomy" id="407009"/>
    <lineage>
        <taxon>Eukaryota</taxon>
        <taxon>Metazoa</taxon>
        <taxon>Ecdysozoa</taxon>
        <taxon>Arthropoda</taxon>
        <taxon>Hexapoda</taxon>
        <taxon>Insecta</taxon>
        <taxon>Pterygota</taxon>
        <taxon>Neoptera</taxon>
        <taxon>Paraneoptera</taxon>
        <taxon>Thysanoptera</taxon>
        <taxon>Terebrantia</taxon>
        <taxon>Thripoidea</taxon>
        <taxon>Thripidae</taxon>
        <taxon>Frankliniella</taxon>
    </lineage>
</organism>
<dbReference type="AlphaFoldDB" id="A0AAE1HIA5"/>
<reference evidence="1" key="1">
    <citation type="submission" date="2021-07" db="EMBL/GenBank/DDBJ databases">
        <authorList>
            <person name="Catto M.A."/>
            <person name="Jacobson A."/>
            <person name="Kennedy G."/>
            <person name="Labadie P."/>
            <person name="Hunt B.G."/>
            <person name="Srinivasan R."/>
        </authorList>
    </citation>
    <scope>NUCLEOTIDE SEQUENCE</scope>
    <source>
        <strain evidence="1">PL_HMW_Pooled</strain>
        <tissue evidence="1">Head</tissue>
    </source>
</reference>
<comment type="caution">
    <text evidence="1">The sequence shown here is derived from an EMBL/GenBank/DDBJ whole genome shotgun (WGS) entry which is preliminary data.</text>
</comment>
<protein>
    <submittedName>
        <fullName evidence="1">U3 small nucleolar RNA-associated protein 25</fullName>
    </submittedName>
</protein>
<proteinExistence type="predicted"/>